<reference evidence="1" key="1">
    <citation type="journal article" date="2019" name="bioRxiv">
        <title>The Genome of the Zebra Mussel, Dreissena polymorpha: A Resource for Invasive Species Research.</title>
        <authorList>
            <person name="McCartney M.A."/>
            <person name="Auch B."/>
            <person name="Kono T."/>
            <person name="Mallez S."/>
            <person name="Zhang Y."/>
            <person name="Obille A."/>
            <person name="Becker A."/>
            <person name="Abrahante J.E."/>
            <person name="Garbe J."/>
            <person name="Badalamenti J.P."/>
            <person name="Herman A."/>
            <person name="Mangelson H."/>
            <person name="Liachko I."/>
            <person name="Sullivan S."/>
            <person name="Sone E.D."/>
            <person name="Koren S."/>
            <person name="Silverstein K.A.T."/>
            <person name="Beckman K.B."/>
            <person name="Gohl D.M."/>
        </authorList>
    </citation>
    <scope>NUCLEOTIDE SEQUENCE</scope>
    <source>
        <strain evidence="1">Duluth1</strain>
        <tissue evidence="1">Whole animal</tissue>
    </source>
</reference>
<reference evidence="1" key="2">
    <citation type="submission" date="2020-11" db="EMBL/GenBank/DDBJ databases">
        <authorList>
            <person name="McCartney M.A."/>
            <person name="Auch B."/>
            <person name="Kono T."/>
            <person name="Mallez S."/>
            <person name="Becker A."/>
            <person name="Gohl D.M."/>
            <person name="Silverstein K.A.T."/>
            <person name="Koren S."/>
            <person name="Bechman K.B."/>
            <person name="Herman A."/>
            <person name="Abrahante J.E."/>
            <person name="Garbe J."/>
        </authorList>
    </citation>
    <scope>NUCLEOTIDE SEQUENCE</scope>
    <source>
        <strain evidence="1">Duluth1</strain>
        <tissue evidence="1">Whole animal</tissue>
    </source>
</reference>
<gene>
    <name evidence="1" type="ORF">DPMN_076767</name>
</gene>
<dbReference type="Proteomes" id="UP000828390">
    <property type="component" value="Unassembled WGS sequence"/>
</dbReference>
<comment type="caution">
    <text evidence="1">The sequence shown here is derived from an EMBL/GenBank/DDBJ whole genome shotgun (WGS) entry which is preliminary data.</text>
</comment>
<protein>
    <submittedName>
        <fullName evidence="1">Uncharacterized protein</fullName>
    </submittedName>
</protein>
<evidence type="ECO:0000313" key="1">
    <source>
        <dbReference type="EMBL" id="KAH3701771.1"/>
    </source>
</evidence>
<dbReference type="EMBL" id="JAIWYP010000015">
    <property type="protein sequence ID" value="KAH3701771.1"/>
    <property type="molecule type" value="Genomic_DNA"/>
</dbReference>
<dbReference type="AlphaFoldDB" id="A0A9D3YNN8"/>
<keyword evidence="2" id="KW-1185">Reference proteome</keyword>
<accession>A0A9D3YNN8</accession>
<proteinExistence type="predicted"/>
<organism evidence="1 2">
    <name type="scientific">Dreissena polymorpha</name>
    <name type="common">Zebra mussel</name>
    <name type="synonym">Mytilus polymorpha</name>
    <dbReference type="NCBI Taxonomy" id="45954"/>
    <lineage>
        <taxon>Eukaryota</taxon>
        <taxon>Metazoa</taxon>
        <taxon>Spiralia</taxon>
        <taxon>Lophotrochozoa</taxon>
        <taxon>Mollusca</taxon>
        <taxon>Bivalvia</taxon>
        <taxon>Autobranchia</taxon>
        <taxon>Heteroconchia</taxon>
        <taxon>Euheterodonta</taxon>
        <taxon>Imparidentia</taxon>
        <taxon>Neoheterodontei</taxon>
        <taxon>Myida</taxon>
        <taxon>Dreissenoidea</taxon>
        <taxon>Dreissenidae</taxon>
        <taxon>Dreissena</taxon>
    </lineage>
</organism>
<name>A0A9D3YNN8_DREPO</name>
<evidence type="ECO:0000313" key="2">
    <source>
        <dbReference type="Proteomes" id="UP000828390"/>
    </source>
</evidence>
<sequence>MHEFLVAARWTMLTMIYINDTYGRGCRELSERLVGSDICVVGSVAIEPEKYNVTMLEDVVRNKVYNINKKQETSRP</sequence>